<keyword evidence="2" id="KW-1133">Transmembrane helix</keyword>
<feature type="compositionally biased region" description="Basic and acidic residues" evidence="1">
    <location>
        <begin position="1"/>
        <end position="29"/>
    </location>
</feature>
<evidence type="ECO:0000256" key="1">
    <source>
        <dbReference type="SAM" id="MobiDB-lite"/>
    </source>
</evidence>
<keyword evidence="4" id="KW-1185">Reference proteome</keyword>
<name>A0A1H0AX90_9BACI</name>
<feature type="region of interest" description="Disordered" evidence="1">
    <location>
        <begin position="1"/>
        <end position="42"/>
    </location>
</feature>
<keyword evidence="2" id="KW-0812">Transmembrane</keyword>
<keyword evidence="2" id="KW-0472">Membrane</keyword>
<accession>A0A1H0AX90</accession>
<dbReference type="Proteomes" id="UP000198778">
    <property type="component" value="Unassembled WGS sequence"/>
</dbReference>
<evidence type="ECO:0000256" key="2">
    <source>
        <dbReference type="SAM" id="Phobius"/>
    </source>
</evidence>
<reference evidence="4" key="1">
    <citation type="submission" date="2016-10" db="EMBL/GenBank/DDBJ databases">
        <authorList>
            <person name="Varghese N."/>
            <person name="Submissions S."/>
        </authorList>
    </citation>
    <scope>NUCLEOTIDE SEQUENCE [LARGE SCALE GENOMIC DNA]</scope>
    <source>
        <strain evidence="4">CGMCC 1.10369</strain>
    </source>
</reference>
<dbReference type="EMBL" id="FNIL01000001">
    <property type="protein sequence ID" value="SDN38080.1"/>
    <property type="molecule type" value="Genomic_DNA"/>
</dbReference>
<feature type="transmembrane region" description="Helical" evidence="2">
    <location>
        <begin position="46"/>
        <end position="71"/>
    </location>
</feature>
<dbReference type="STRING" id="745820.SAMN04488053_101660"/>
<proteinExistence type="predicted"/>
<dbReference type="AlphaFoldDB" id="A0A1H0AX90"/>
<feature type="compositionally biased region" description="Basic residues" evidence="1">
    <location>
        <begin position="30"/>
        <end position="42"/>
    </location>
</feature>
<protein>
    <submittedName>
        <fullName evidence="3">Uncharacterized protein</fullName>
    </submittedName>
</protein>
<evidence type="ECO:0000313" key="4">
    <source>
        <dbReference type="Proteomes" id="UP000198778"/>
    </source>
</evidence>
<gene>
    <name evidence="3" type="ORF">SAMN04488053_101660</name>
</gene>
<sequence>MLLERELADYPETKEEEVSSLPSRKELRQTKRRSSRKRRKKKKNTIEFPLMRICLLLFFSIVTAMFTYPVWIDALP</sequence>
<evidence type="ECO:0000313" key="3">
    <source>
        <dbReference type="EMBL" id="SDN38080.1"/>
    </source>
</evidence>
<organism evidence="3 4">
    <name type="scientific">Alkalicoccus daliensis</name>
    <dbReference type="NCBI Taxonomy" id="745820"/>
    <lineage>
        <taxon>Bacteria</taxon>
        <taxon>Bacillati</taxon>
        <taxon>Bacillota</taxon>
        <taxon>Bacilli</taxon>
        <taxon>Bacillales</taxon>
        <taxon>Bacillaceae</taxon>
        <taxon>Alkalicoccus</taxon>
    </lineage>
</organism>